<evidence type="ECO:0000259" key="13">
    <source>
        <dbReference type="PROSITE" id="PS50805"/>
    </source>
</evidence>
<keyword evidence="6" id="KW-0805">Transcription regulation</keyword>
<reference evidence="14 15" key="1">
    <citation type="submission" date="2023-05" db="EMBL/GenBank/DDBJ databases">
        <title>B98-5 Cell Line De Novo Hybrid Assembly: An Optical Mapping Approach.</title>
        <authorList>
            <person name="Kananen K."/>
            <person name="Auerbach J.A."/>
            <person name="Kautto E."/>
            <person name="Blachly J.S."/>
        </authorList>
    </citation>
    <scope>NUCLEOTIDE SEQUENCE [LARGE SCALE GENOMIC DNA]</scope>
    <source>
        <strain evidence="14">B95-8</strain>
        <tissue evidence="14">Cell line</tissue>
    </source>
</reference>
<dbReference type="SUPFAM" id="SSF57667">
    <property type="entry name" value="beta-beta-alpha zinc fingers"/>
    <property type="match status" value="5"/>
</dbReference>
<comment type="caution">
    <text evidence="14">The sequence shown here is derived from an EMBL/GenBank/DDBJ whole genome shotgun (WGS) entry which is preliminary data.</text>
</comment>
<gene>
    <name evidence="14" type="ORF">P7K49_032899</name>
</gene>
<evidence type="ECO:0000259" key="12">
    <source>
        <dbReference type="PROSITE" id="PS50157"/>
    </source>
</evidence>
<keyword evidence="8" id="KW-0804">Transcription</keyword>
<proteinExistence type="predicted"/>
<dbReference type="PANTHER" id="PTHR23234">
    <property type="entry name" value="ZNF44 PROTEIN"/>
    <property type="match status" value="1"/>
</dbReference>
<dbReference type="Gene3D" id="3.30.160.60">
    <property type="entry name" value="Classic Zinc Finger"/>
    <property type="match status" value="8"/>
</dbReference>
<dbReference type="Gene3D" id="6.10.140.140">
    <property type="match status" value="1"/>
</dbReference>
<dbReference type="PROSITE" id="PS00028">
    <property type="entry name" value="ZINC_FINGER_C2H2_1"/>
    <property type="match status" value="8"/>
</dbReference>
<dbReference type="InterPro" id="IPR036051">
    <property type="entry name" value="KRAB_dom_sf"/>
</dbReference>
<evidence type="ECO:0000256" key="6">
    <source>
        <dbReference type="ARBA" id="ARBA00023015"/>
    </source>
</evidence>
<feature type="domain" description="C2H2-type" evidence="12">
    <location>
        <begin position="283"/>
        <end position="310"/>
    </location>
</feature>
<evidence type="ECO:0000256" key="3">
    <source>
        <dbReference type="ARBA" id="ARBA00022737"/>
    </source>
</evidence>
<organism evidence="14 15">
    <name type="scientific">Saguinus oedipus</name>
    <name type="common">Cotton-top tamarin</name>
    <name type="synonym">Oedipomidas oedipus</name>
    <dbReference type="NCBI Taxonomy" id="9490"/>
    <lineage>
        <taxon>Eukaryota</taxon>
        <taxon>Metazoa</taxon>
        <taxon>Chordata</taxon>
        <taxon>Craniata</taxon>
        <taxon>Vertebrata</taxon>
        <taxon>Euteleostomi</taxon>
        <taxon>Mammalia</taxon>
        <taxon>Eutheria</taxon>
        <taxon>Euarchontoglires</taxon>
        <taxon>Primates</taxon>
        <taxon>Haplorrhini</taxon>
        <taxon>Platyrrhini</taxon>
        <taxon>Cebidae</taxon>
        <taxon>Callitrichinae</taxon>
        <taxon>Saguinus</taxon>
    </lineage>
</organism>
<evidence type="ECO:0008006" key="16">
    <source>
        <dbReference type="Google" id="ProtNLM"/>
    </source>
</evidence>
<sequence length="439" mass="50098">MSYEVSSRPQRCEFHHPHVRTCGLFQDAVVFEDVVVEFALDEWALLNPAQRKLYRDVMLETFQNLASVGNETQCKANGSIAQQDDSGEKLSVQQKIEKFIRNNTWASLLGKKWDGHGVKEKHTTKERRLRNPRVERPRKSGKCRRCGGSFRKTRNCRHNLREGHRTGVKRYECSQCGSVFTHSSSLMRHKRAHSGQKLHKCKECGKAFSRPSYLQTHEKTHSGEKPYVCPSCGRAFLRSHSLTEHVRTHTGEKPYGCKQCGKAFRCPKSFRAHVMMHAGGKPYECQHCGKAFRCQKSFRVHMVVHTRGKPYECKQCGKAYCWVTSFQRHVRIHNGEKPYTCEKCGKAFGWPSSLHKHVRIHATKKPVSGGSVGKPSARPPRSTNLRPQRREKVHKCETCGKMYGWSSSLHKHERKHTGKKALNAGSVEKPSVGIPSSKN</sequence>
<feature type="domain" description="C2H2-type" evidence="12">
    <location>
        <begin position="311"/>
        <end position="338"/>
    </location>
</feature>
<feature type="region of interest" description="Disordered" evidence="11">
    <location>
        <begin position="408"/>
        <end position="439"/>
    </location>
</feature>
<dbReference type="Pfam" id="PF00096">
    <property type="entry name" value="zf-C2H2"/>
    <property type="match status" value="4"/>
</dbReference>
<evidence type="ECO:0000256" key="8">
    <source>
        <dbReference type="ARBA" id="ARBA00023163"/>
    </source>
</evidence>
<feature type="domain" description="C2H2-type" evidence="12">
    <location>
        <begin position="227"/>
        <end position="254"/>
    </location>
</feature>
<feature type="region of interest" description="Disordered" evidence="11">
    <location>
        <begin position="363"/>
        <end position="394"/>
    </location>
</feature>
<dbReference type="SMART" id="SM00355">
    <property type="entry name" value="ZnF_C2H2"/>
    <property type="match status" value="8"/>
</dbReference>
<dbReference type="Pfam" id="PF01352">
    <property type="entry name" value="KRAB"/>
    <property type="match status" value="1"/>
</dbReference>
<comment type="subcellular location">
    <subcellularLocation>
        <location evidence="1">Nucleus</location>
    </subcellularLocation>
</comment>
<dbReference type="SMART" id="SM00349">
    <property type="entry name" value="KRAB"/>
    <property type="match status" value="1"/>
</dbReference>
<dbReference type="EMBL" id="JASSZA010000019">
    <property type="protein sequence ID" value="KAK2086992.1"/>
    <property type="molecule type" value="Genomic_DNA"/>
</dbReference>
<evidence type="ECO:0000256" key="11">
    <source>
        <dbReference type="SAM" id="MobiDB-lite"/>
    </source>
</evidence>
<feature type="domain" description="C2H2-type" evidence="12">
    <location>
        <begin position="394"/>
        <end position="421"/>
    </location>
</feature>
<evidence type="ECO:0000256" key="5">
    <source>
        <dbReference type="ARBA" id="ARBA00022833"/>
    </source>
</evidence>
<keyword evidence="5" id="KW-0862">Zinc</keyword>
<dbReference type="InterPro" id="IPR013087">
    <property type="entry name" value="Znf_C2H2_type"/>
</dbReference>
<evidence type="ECO:0000256" key="10">
    <source>
        <dbReference type="PROSITE-ProRule" id="PRU00042"/>
    </source>
</evidence>
<feature type="compositionally biased region" description="Basic residues" evidence="11">
    <location>
        <begin position="409"/>
        <end position="419"/>
    </location>
</feature>
<feature type="domain" description="C2H2-type" evidence="12">
    <location>
        <begin position="255"/>
        <end position="282"/>
    </location>
</feature>
<dbReference type="InterPro" id="IPR001909">
    <property type="entry name" value="KRAB"/>
</dbReference>
<keyword evidence="4 10" id="KW-0863">Zinc-finger</keyword>
<evidence type="ECO:0000256" key="9">
    <source>
        <dbReference type="ARBA" id="ARBA00023242"/>
    </source>
</evidence>
<keyword evidence="9" id="KW-0539">Nucleus</keyword>
<dbReference type="InterPro" id="IPR050758">
    <property type="entry name" value="Znf_C2H2-type"/>
</dbReference>
<feature type="region of interest" description="Disordered" evidence="11">
    <location>
        <begin position="118"/>
        <end position="145"/>
    </location>
</feature>
<evidence type="ECO:0000313" key="15">
    <source>
        <dbReference type="Proteomes" id="UP001266305"/>
    </source>
</evidence>
<evidence type="ECO:0000256" key="7">
    <source>
        <dbReference type="ARBA" id="ARBA00023125"/>
    </source>
</evidence>
<dbReference type="PROSITE" id="PS50805">
    <property type="entry name" value="KRAB"/>
    <property type="match status" value="1"/>
</dbReference>
<accession>A0ABQ9TS37</accession>
<evidence type="ECO:0000256" key="1">
    <source>
        <dbReference type="ARBA" id="ARBA00004123"/>
    </source>
</evidence>
<dbReference type="CDD" id="cd07765">
    <property type="entry name" value="KRAB_A-box"/>
    <property type="match status" value="1"/>
</dbReference>
<dbReference type="SUPFAM" id="SSF109640">
    <property type="entry name" value="KRAB domain (Kruppel-associated box)"/>
    <property type="match status" value="1"/>
</dbReference>
<evidence type="ECO:0000256" key="2">
    <source>
        <dbReference type="ARBA" id="ARBA00022723"/>
    </source>
</evidence>
<feature type="domain" description="C2H2-type" evidence="12">
    <location>
        <begin position="339"/>
        <end position="366"/>
    </location>
</feature>
<dbReference type="Proteomes" id="UP001266305">
    <property type="component" value="Unassembled WGS sequence"/>
</dbReference>
<keyword evidence="7" id="KW-0238">DNA-binding</keyword>
<keyword evidence="2" id="KW-0479">Metal-binding</keyword>
<evidence type="ECO:0000313" key="14">
    <source>
        <dbReference type="EMBL" id="KAK2086992.1"/>
    </source>
</evidence>
<protein>
    <recommendedName>
        <fullName evidence="16">Zinc finger protein 556</fullName>
    </recommendedName>
</protein>
<dbReference type="PANTHER" id="PTHR23234:SF10">
    <property type="entry name" value="RIKEN CDNA 6720489N17 GENE-RELATED"/>
    <property type="match status" value="1"/>
</dbReference>
<dbReference type="InterPro" id="IPR036236">
    <property type="entry name" value="Znf_C2H2_sf"/>
</dbReference>
<dbReference type="PROSITE" id="PS50157">
    <property type="entry name" value="ZINC_FINGER_C2H2_2"/>
    <property type="match status" value="8"/>
</dbReference>
<feature type="domain" description="C2H2-type" evidence="12">
    <location>
        <begin position="171"/>
        <end position="198"/>
    </location>
</feature>
<name>A0ABQ9TS37_SAGOE</name>
<keyword evidence="15" id="KW-1185">Reference proteome</keyword>
<feature type="domain" description="KRAB" evidence="13">
    <location>
        <begin position="29"/>
        <end position="102"/>
    </location>
</feature>
<feature type="domain" description="C2H2-type" evidence="12">
    <location>
        <begin position="199"/>
        <end position="226"/>
    </location>
</feature>
<keyword evidence="3" id="KW-0677">Repeat</keyword>
<evidence type="ECO:0000256" key="4">
    <source>
        <dbReference type="ARBA" id="ARBA00022771"/>
    </source>
</evidence>